<evidence type="ECO:0000313" key="2">
    <source>
        <dbReference type="EMBL" id="NHE57938.1"/>
    </source>
</evidence>
<sequence length="204" mass="23551">MEKKERVIVYIDGFNLYFGMTSSYPDIKWLNVELLANNLLKSSQELFGIKYFTSMVSNNPPKEQRQRAYISALETTSVQIIYGHYKSKTKSCKRCGHIWNDNEEKMTDVNIAVEMLKDAMEDKFDMAMLISGDSDLVPPILAIHEKFPQKRVFVAFPPNRSNVSVKNVAKGSMIIGRKKLKDSQFQEQIKLQNGYILNKPTEWK</sequence>
<dbReference type="EMBL" id="JAANYN010000005">
    <property type="protein sequence ID" value="NHE57938.1"/>
    <property type="molecule type" value="Genomic_DNA"/>
</dbReference>
<dbReference type="PANTHER" id="PTHR35458:SF8">
    <property type="entry name" value="SLR0650 PROTEIN"/>
    <property type="match status" value="1"/>
</dbReference>
<proteinExistence type="predicted"/>
<dbReference type="CDD" id="cd18722">
    <property type="entry name" value="PIN_NicB-like"/>
    <property type="match status" value="1"/>
</dbReference>
<dbReference type="Pfam" id="PF01936">
    <property type="entry name" value="NYN"/>
    <property type="match status" value="1"/>
</dbReference>
<keyword evidence="3" id="KW-1185">Reference proteome</keyword>
<accession>A0ABX0HAK8</accession>
<evidence type="ECO:0000259" key="1">
    <source>
        <dbReference type="Pfam" id="PF01936"/>
    </source>
</evidence>
<reference evidence="2 3" key="1">
    <citation type="submission" date="2020-03" db="EMBL/GenBank/DDBJ databases">
        <title>Cyclobacterium plantarum sp. nov., a marine bacterium isolated from a coastal-marine wetland.</title>
        <authorList>
            <person name="Sanchez-Porro C."/>
            <person name="Ventosa A."/>
            <person name="Amoozegar M."/>
        </authorList>
    </citation>
    <scope>NUCLEOTIDE SEQUENCE [LARGE SCALE GENOMIC DNA]</scope>
    <source>
        <strain evidence="2 3">GBPx2</strain>
    </source>
</reference>
<protein>
    <submittedName>
        <fullName evidence="2">NYN domain-containing protein</fullName>
    </submittedName>
</protein>
<organism evidence="2 3">
    <name type="scientific">Cyclobacterium plantarum</name>
    <dbReference type="NCBI Taxonomy" id="2716263"/>
    <lineage>
        <taxon>Bacteria</taxon>
        <taxon>Pseudomonadati</taxon>
        <taxon>Bacteroidota</taxon>
        <taxon>Cytophagia</taxon>
        <taxon>Cytophagales</taxon>
        <taxon>Cyclobacteriaceae</taxon>
        <taxon>Cyclobacterium</taxon>
    </lineage>
</organism>
<name>A0ABX0HAK8_9BACT</name>
<feature type="domain" description="NYN" evidence="1">
    <location>
        <begin position="6"/>
        <end position="169"/>
    </location>
</feature>
<dbReference type="PANTHER" id="PTHR35458">
    <property type="entry name" value="SLR0755 PROTEIN"/>
    <property type="match status" value="1"/>
</dbReference>
<dbReference type="Proteomes" id="UP000649799">
    <property type="component" value="Unassembled WGS sequence"/>
</dbReference>
<evidence type="ECO:0000313" key="3">
    <source>
        <dbReference type="Proteomes" id="UP000649799"/>
    </source>
</evidence>
<dbReference type="RefSeq" id="WP_166147859.1">
    <property type="nucleotide sequence ID" value="NZ_JAANYN010000005.1"/>
</dbReference>
<gene>
    <name evidence="2" type="ORF">G9Q97_14075</name>
</gene>
<dbReference type="Gene3D" id="3.40.50.1010">
    <property type="entry name" value="5'-nuclease"/>
    <property type="match status" value="1"/>
</dbReference>
<dbReference type="InterPro" id="IPR021139">
    <property type="entry name" value="NYN"/>
</dbReference>
<dbReference type="InterPro" id="IPR047140">
    <property type="entry name" value="LabA"/>
</dbReference>
<comment type="caution">
    <text evidence="2">The sequence shown here is derived from an EMBL/GenBank/DDBJ whole genome shotgun (WGS) entry which is preliminary data.</text>
</comment>